<dbReference type="SMART" id="SM01161">
    <property type="entry name" value="DUF1767"/>
    <property type="match status" value="1"/>
</dbReference>
<evidence type="ECO:0000259" key="9">
    <source>
        <dbReference type="Pfam" id="PF16099"/>
    </source>
</evidence>
<dbReference type="EnsemblMetazoa" id="G19056.1">
    <property type="protein sequence ID" value="G19056.1:cds"/>
    <property type="gene ID" value="G19056"/>
</dbReference>
<feature type="region of interest" description="Disordered" evidence="7">
    <location>
        <begin position="295"/>
        <end position="398"/>
    </location>
</feature>
<dbReference type="GO" id="GO:0000724">
    <property type="term" value="P:double-strand break repair via homologous recombination"/>
    <property type="evidence" value="ECO:0007669"/>
    <property type="project" value="TreeGrafter"/>
</dbReference>
<evidence type="ECO:0000313" key="11">
    <source>
        <dbReference type="EnsemblMetazoa" id="G19056.1:cds"/>
    </source>
</evidence>
<dbReference type="Pfam" id="PF21000">
    <property type="entry name" value="RMI1_N_N"/>
    <property type="match status" value="1"/>
</dbReference>
<evidence type="ECO:0000256" key="5">
    <source>
        <dbReference type="ARBA" id="ARBA00023242"/>
    </source>
</evidence>
<evidence type="ECO:0000256" key="7">
    <source>
        <dbReference type="SAM" id="MobiDB-lite"/>
    </source>
</evidence>
<organism evidence="11 12">
    <name type="scientific">Magallana gigas</name>
    <name type="common">Pacific oyster</name>
    <name type="synonym">Crassostrea gigas</name>
    <dbReference type="NCBI Taxonomy" id="29159"/>
    <lineage>
        <taxon>Eukaryota</taxon>
        <taxon>Metazoa</taxon>
        <taxon>Spiralia</taxon>
        <taxon>Lophotrochozoa</taxon>
        <taxon>Mollusca</taxon>
        <taxon>Bivalvia</taxon>
        <taxon>Autobranchia</taxon>
        <taxon>Pteriomorphia</taxon>
        <taxon>Ostreida</taxon>
        <taxon>Ostreoidea</taxon>
        <taxon>Ostreidae</taxon>
        <taxon>Magallana</taxon>
    </lineage>
</organism>
<feature type="compositionally biased region" description="Polar residues" evidence="7">
    <location>
        <begin position="311"/>
        <end position="348"/>
    </location>
</feature>
<feature type="compositionally biased region" description="Low complexity" evidence="7">
    <location>
        <begin position="355"/>
        <end position="366"/>
    </location>
</feature>
<dbReference type="AlphaFoldDB" id="A0A8W8JHC1"/>
<feature type="domain" description="RMI1 N-terminal" evidence="10">
    <location>
        <begin position="13"/>
        <end position="62"/>
    </location>
</feature>
<dbReference type="PANTHER" id="PTHR14790">
    <property type="entry name" value="RECQ-MEDIATED GENOME INSTABILITY PROTEIN 1 RMI1"/>
    <property type="match status" value="1"/>
</dbReference>
<dbReference type="InterPro" id="IPR042470">
    <property type="entry name" value="RMI1_N_C_sf"/>
</dbReference>
<dbReference type="Gene3D" id="1.10.8.1020">
    <property type="entry name" value="RecQ-mediated genome instability protein 1, N-terminal domain"/>
    <property type="match status" value="1"/>
</dbReference>
<dbReference type="Pfam" id="PF16099">
    <property type="entry name" value="RMI1_C"/>
    <property type="match status" value="1"/>
</dbReference>
<dbReference type="GO" id="GO:0006260">
    <property type="term" value="P:DNA replication"/>
    <property type="evidence" value="ECO:0007669"/>
    <property type="project" value="UniProtKB-KW"/>
</dbReference>
<reference evidence="11" key="1">
    <citation type="submission" date="2022-08" db="UniProtKB">
        <authorList>
            <consortium name="EnsemblMetazoa"/>
        </authorList>
    </citation>
    <scope>IDENTIFICATION</scope>
    <source>
        <strain evidence="11">05x7-T-G4-1.051#20</strain>
    </source>
</reference>
<evidence type="ECO:0000256" key="4">
    <source>
        <dbReference type="ARBA" id="ARBA00022705"/>
    </source>
</evidence>
<name>A0A8W8JHC1_MAGGI</name>
<feature type="domain" description="RecQ-mediated genome instability protein 1 C-terminal OB-fold" evidence="9">
    <location>
        <begin position="583"/>
        <end position="723"/>
    </location>
</feature>
<evidence type="ECO:0000256" key="3">
    <source>
        <dbReference type="ARBA" id="ARBA00018987"/>
    </source>
</evidence>
<dbReference type="InterPro" id="IPR044881">
    <property type="entry name" value="RMI1_N_N_sf"/>
</dbReference>
<feature type="region of interest" description="Disordered" evidence="7">
    <location>
        <begin position="460"/>
        <end position="484"/>
    </location>
</feature>
<dbReference type="GO" id="GO:0016604">
    <property type="term" value="C:nuclear body"/>
    <property type="evidence" value="ECO:0007669"/>
    <property type="project" value="TreeGrafter"/>
</dbReference>
<dbReference type="FunFam" id="2.40.50.770:FF:000002">
    <property type="entry name" value="recQ-mediated genome instability protein 1"/>
    <property type="match status" value="1"/>
</dbReference>
<feature type="domain" description="RecQ mediated genome instability protein 1 OB-fold" evidence="8">
    <location>
        <begin position="67"/>
        <end position="197"/>
    </location>
</feature>
<accession>A0A8W8JHC1</accession>
<evidence type="ECO:0000259" key="10">
    <source>
        <dbReference type="Pfam" id="PF21000"/>
    </source>
</evidence>
<feature type="region of interest" description="Disordered" evidence="7">
    <location>
        <begin position="243"/>
        <end position="278"/>
    </location>
</feature>
<evidence type="ECO:0000259" key="8">
    <source>
        <dbReference type="Pfam" id="PF08585"/>
    </source>
</evidence>
<feature type="compositionally biased region" description="Polar residues" evidence="7">
    <location>
        <begin position="465"/>
        <end position="484"/>
    </location>
</feature>
<comment type="subcellular location">
    <subcellularLocation>
        <location evidence="1">Nucleus</location>
    </subcellularLocation>
</comment>
<protein>
    <recommendedName>
        <fullName evidence="3">RecQ-mediated genome instability protein 1</fullName>
    </recommendedName>
</protein>
<keyword evidence="12" id="KW-1185">Reference proteome</keyword>
<sequence>MTQTSVTATNSWLKSRHILVPGDWLEACVEWIIEENQGIRLSQTQLNGLVFEQWLLADLREIGSKCLPDQIASTQKFQLNGVFALQVDLMVDVGKPYYGQLQKVQGSESRNVEVTAEPAPPWEPKPTRMMMLTMTDGEITVQGMEYKPISCLSGQMKPGCKVLVKGSVQCRRGILMLTADNVTVLGGEVDALVETNTPVNSLKQAMEQSLQFSGKDYHQEFSGDGIVTSKNKKLKTEFLSQKIKTEVPSQPQQNRPLAGPRPTSGPAPKQEAIKVEDEWEDDIIGLEGLMEDMDDFEMDTVPPPPPPPNFSAPQTSRQPKPVSHSSGPLPTKTASSAAQQSFVNSRSSLGVGPQSIKSSSISGKAKSSQENENQKTKGSGDLTSGFQSAKQKHSENAAGTLNNVAGQIAATSCQSKLKTKLGLEKESLPKVDTNDKQFSDEEFLDDLDDFDLSAVGDGVEKQSVLGGSSNSGRAKENTCIQNDISKTQNPLLPVQKKKLFMSPKSSEGLMKKEMSESILINTSQEQPSNSVLQTQIRKPLEKKKPLESKRSEEPVVIAITSPLKSAATSAGGSTKITELLPESEPFTYLAFVKKKMPVSQPIRFHTKAYVSTLTDKLRRIGGVRWQLPCKINDGSEVMDVNLSNQVLTKLIGFSVPETMEMRHLKPDSFLMKKLNKGIKDCQQSLINLLAVMELVVSPGAEKPEILSLRDVSDQDILLLQSRVSRALSQIDS</sequence>
<dbReference type="InterPro" id="IPR049363">
    <property type="entry name" value="RMI1_N"/>
</dbReference>
<comment type="function">
    <text evidence="6">Essential component of the RMI complex, a complex that plays an important role in the processing of homologous recombination intermediates to limit DNA crossover formation in cells. Promotes TOP3A binding to double Holliday junctions (DHJ) and hence stimulates TOP3A-mediated dissolution. Required for BLM phosphorylation during mitosis. Within the BLM complex, required for BLM and TOP3A stability.</text>
</comment>
<dbReference type="InterPro" id="IPR013894">
    <property type="entry name" value="RMI1_OB"/>
</dbReference>
<dbReference type="Gene3D" id="6.10.140.770">
    <property type="match status" value="1"/>
</dbReference>
<evidence type="ECO:0000256" key="2">
    <source>
        <dbReference type="ARBA" id="ARBA00006395"/>
    </source>
</evidence>
<dbReference type="GO" id="GO:0000712">
    <property type="term" value="P:resolution of meiotic recombination intermediates"/>
    <property type="evidence" value="ECO:0007669"/>
    <property type="project" value="TreeGrafter"/>
</dbReference>
<dbReference type="InterPro" id="IPR032199">
    <property type="entry name" value="RMI1_C"/>
</dbReference>
<proteinExistence type="inferred from homology"/>
<keyword evidence="5" id="KW-0539">Nucleus</keyword>
<dbReference type="OMA" id="SATWHVK"/>
<dbReference type="Pfam" id="PF08585">
    <property type="entry name" value="RMI1_N_C"/>
    <property type="match status" value="1"/>
</dbReference>
<dbReference type="OrthoDB" id="341511at2759"/>
<keyword evidence="4" id="KW-0235">DNA replication</keyword>
<comment type="similarity">
    <text evidence="2">Belongs to the RMI1 family.</text>
</comment>
<evidence type="ECO:0000256" key="1">
    <source>
        <dbReference type="ARBA" id="ARBA00004123"/>
    </source>
</evidence>
<dbReference type="GO" id="GO:0000166">
    <property type="term" value="F:nucleotide binding"/>
    <property type="evidence" value="ECO:0007669"/>
    <property type="project" value="InterPro"/>
</dbReference>
<dbReference type="PANTHER" id="PTHR14790:SF15">
    <property type="entry name" value="RECQ-MEDIATED GENOME INSTABILITY PROTEIN 1"/>
    <property type="match status" value="1"/>
</dbReference>
<dbReference type="Gene3D" id="2.40.50.770">
    <property type="entry name" value="RecQ-mediated genome instability protein Rmi1, C-terminal domain"/>
    <property type="match status" value="1"/>
</dbReference>
<evidence type="ECO:0000313" key="12">
    <source>
        <dbReference type="Proteomes" id="UP000005408"/>
    </source>
</evidence>
<evidence type="ECO:0000256" key="6">
    <source>
        <dbReference type="ARBA" id="ARBA00024977"/>
    </source>
</evidence>
<feature type="compositionally biased region" description="Pro residues" evidence="7">
    <location>
        <begin position="301"/>
        <end position="310"/>
    </location>
</feature>
<dbReference type="Proteomes" id="UP000005408">
    <property type="component" value="Unassembled WGS sequence"/>
</dbReference>
<dbReference type="GO" id="GO:0031422">
    <property type="term" value="C:RecQ family helicase-topoisomerase III complex"/>
    <property type="evidence" value="ECO:0007669"/>
    <property type="project" value="TreeGrafter"/>
</dbReference>